<keyword evidence="3" id="KW-0472">Membrane</keyword>
<accession>A0A5S4V4K1</accession>
<evidence type="ECO:0000313" key="6">
    <source>
        <dbReference type="Proteomes" id="UP000325243"/>
    </source>
</evidence>
<dbReference type="InterPro" id="IPR049492">
    <property type="entry name" value="BD-FAE-like_dom"/>
</dbReference>
<dbReference type="GO" id="GO:0016787">
    <property type="term" value="F:hydrolase activity"/>
    <property type="evidence" value="ECO:0007669"/>
    <property type="project" value="UniProtKB-KW"/>
</dbReference>
<dbReference type="PANTHER" id="PTHR48081:SF13">
    <property type="entry name" value="ALPHA_BETA HYDROLASE"/>
    <property type="match status" value="1"/>
</dbReference>
<dbReference type="Proteomes" id="UP000325243">
    <property type="component" value="Unassembled WGS sequence"/>
</dbReference>
<reference evidence="5 6" key="1">
    <citation type="submission" date="2019-08" db="EMBL/GenBank/DDBJ databases">
        <authorList>
            <person name="Hu J."/>
        </authorList>
    </citation>
    <scope>NUCLEOTIDE SEQUENCE [LARGE SCALE GENOMIC DNA]</scope>
    <source>
        <strain evidence="5 6">NEAU-184</strain>
    </source>
</reference>
<keyword evidence="6" id="KW-1185">Reference proteome</keyword>
<dbReference type="InterPro" id="IPR029058">
    <property type="entry name" value="AB_hydrolase_fold"/>
</dbReference>
<comment type="caution">
    <text evidence="5">The sequence shown here is derived from an EMBL/GenBank/DDBJ whole genome shotgun (WGS) entry which is preliminary data.</text>
</comment>
<evidence type="ECO:0000256" key="1">
    <source>
        <dbReference type="ARBA" id="ARBA00022801"/>
    </source>
</evidence>
<dbReference type="PANTHER" id="PTHR48081">
    <property type="entry name" value="AB HYDROLASE SUPERFAMILY PROTEIN C4A8.06C"/>
    <property type="match status" value="1"/>
</dbReference>
<keyword evidence="1 5" id="KW-0378">Hydrolase</keyword>
<dbReference type="InterPro" id="IPR050300">
    <property type="entry name" value="GDXG_lipolytic_enzyme"/>
</dbReference>
<dbReference type="SUPFAM" id="SSF53474">
    <property type="entry name" value="alpha/beta-Hydrolases"/>
    <property type="match status" value="1"/>
</dbReference>
<evidence type="ECO:0000313" key="5">
    <source>
        <dbReference type="EMBL" id="TYL53922.1"/>
    </source>
</evidence>
<protein>
    <submittedName>
        <fullName evidence="5">Alpha/beta hydrolase</fullName>
    </submittedName>
</protein>
<evidence type="ECO:0000256" key="3">
    <source>
        <dbReference type="SAM" id="Phobius"/>
    </source>
</evidence>
<evidence type="ECO:0000259" key="4">
    <source>
        <dbReference type="Pfam" id="PF20434"/>
    </source>
</evidence>
<dbReference type="AlphaFoldDB" id="A0A5S4V4K1"/>
<organism evidence="5 6">
    <name type="scientific">Agromyces mariniharenae</name>
    <dbReference type="NCBI Taxonomy" id="2604423"/>
    <lineage>
        <taxon>Bacteria</taxon>
        <taxon>Bacillati</taxon>
        <taxon>Actinomycetota</taxon>
        <taxon>Actinomycetes</taxon>
        <taxon>Micrococcales</taxon>
        <taxon>Microbacteriaceae</taxon>
        <taxon>Agromyces</taxon>
    </lineage>
</organism>
<feature type="region of interest" description="Disordered" evidence="2">
    <location>
        <begin position="1"/>
        <end position="33"/>
    </location>
</feature>
<dbReference type="Pfam" id="PF20434">
    <property type="entry name" value="BD-FAE"/>
    <property type="match status" value="1"/>
</dbReference>
<name>A0A5S4V4K1_9MICO</name>
<keyword evidence="3" id="KW-1133">Transmembrane helix</keyword>
<proteinExistence type="predicted"/>
<feature type="domain" description="BD-FAE-like" evidence="4">
    <location>
        <begin position="181"/>
        <end position="387"/>
    </location>
</feature>
<evidence type="ECO:0000256" key="2">
    <source>
        <dbReference type="SAM" id="MobiDB-lite"/>
    </source>
</evidence>
<keyword evidence="3" id="KW-0812">Transmembrane</keyword>
<dbReference type="EMBL" id="VSSB01000001">
    <property type="protein sequence ID" value="TYL53922.1"/>
    <property type="molecule type" value="Genomic_DNA"/>
</dbReference>
<dbReference type="Gene3D" id="3.40.50.1820">
    <property type="entry name" value="alpha/beta hydrolase"/>
    <property type="match status" value="1"/>
</dbReference>
<gene>
    <name evidence="5" type="ORF">FYC51_09915</name>
</gene>
<sequence length="427" mass="44453">MRSAWLRTRNIVDRGRSHTVTSEGKPPSNPALRTHKPIRTVARCPEPTRQRYRIAAGKAPSRPRIRAWTTAFAIAGSWVSITPPLNPEPGVTSTRITGGSGIRARRIVAAALAAIAAITGVVALSGFHTQLREIDPTGPDAASEVASAEIIGIRTFTPPAGLDVEADLEYGTREDGTLLTLDVCLPAADALVQQRPAVVSIHGGSWARGDKANADWRNVCLWLASEGFVAASVNYRLVPDARFPAAIDDVALAVEWLRRPEQVERFGIDPARIGAFGGSAGGNLAALLGTTGEGPLDEGSRVAAVAELSGPVGLSAAELAADGASPWLEGIVGEYLGCDPGAGLDACPQSADASPTSRVDPSDPPFFIGHAEQEVVPLGQSQRFIATLGAAGVPAQLVVVPGDAHSIGILDDALRPRVAAFLHAHLG</sequence>
<feature type="transmembrane region" description="Helical" evidence="3">
    <location>
        <begin position="107"/>
        <end position="127"/>
    </location>
</feature>